<keyword evidence="2" id="KW-1185">Reference proteome</keyword>
<accession>A0A4Y8IGR8</accession>
<gene>
    <name evidence="1" type="ORF">E3U55_14575</name>
</gene>
<evidence type="ECO:0000313" key="2">
    <source>
        <dbReference type="Proteomes" id="UP000297975"/>
    </source>
</evidence>
<protein>
    <submittedName>
        <fullName evidence="1">Uncharacterized protein</fullName>
    </submittedName>
</protein>
<reference evidence="1 2" key="1">
    <citation type="submission" date="2019-03" db="EMBL/GenBank/DDBJ databases">
        <authorList>
            <person name="He R.-H."/>
        </authorList>
    </citation>
    <scope>NUCLEOTIDE SEQUENCE [LARGE SCALE GENOMIC DNA]</scope>
    <source>
        <strain evidence="2">SH 714</strain>
    </source>
</reference>
<sequence length="151" mass="17354">MLLIGCDLTTNHSKEPNKLGELYVTTITDASDWSTKPKFLAITRSSFDEVDETTKEWVLAKLNNEYENVHILEEVKDDEDKFEFKKIRGKEVIVKVNNGMIIDVEIEQYSESEARVRVAAKRGINVGIIPEYEAVYNDGEWQLDKKVQAEI</sequence>
<dbReference type="EMBL" id="SOPW01000019">
    <property type="protein sequence ID" value="TFB14135.1"/>
    <property type="molecule type" value="Genomic_DNA"/>
</dbReference>
<name>A0A4Y8IGR8_9BACI</name>
<comment type="caution">
    <text evidence="1">The sequence shown here is derived from an EMBL/GenBank/DDBJ whole genome shotgun (WGS) entry which is preliminary data.</text>
</comment>
<organism evidence="1 2">
    <name type="scientific">Filobacillus milosensis</name>
    <dbReference type="NCBI Taxonomy" id="94137"/>
    <lineage>
        <taxon>Bacteria</taxon>
        <taxon>Bacillati</taxon>
        <taxon>Bacillota</taxon>
        <taxon>Bacilli</taxon>
        <taxon>Bacillales</taxon>
        <taxon>Bacillaceae</taxon>
        <taxon>Filobacillus</taxon>
    </lineage>
</organism>
<dbReference type="AlphaFoldDB" id="A0A4Y8IGR8"/>
<proteinExistence type="predicted"/>
<evidence type="ECO:0000313" key="1">
    <source>
        <dbReference type="EMBL" id="TFB14135.1"/>
    </source>
</evidence>
<dbReference type="Proteomes" id="UP000297975">
    <property type="component" value="Unassembled WGS sequence"/>
</dbReference>